<sequence>MNKEVKKMDPSYNNVKRKPIKLHNRKSLNSKLVAGRPEKTVYTPTRASNDHGHAKSCSELLGGPSTHKGKEVISSALTTEEHNTNEYTKAEIALKEAQKNRIHKQIEARASLTHRQRVSKFNEKLSMLPEHFDIPKVGPG</sequence>
<dbReference type="PANTHER" id="PTHR13282:SF6">
    <property type="entry name" value="PROTEIN FAM32A"/>
    <property type="match status" value="1"/>
</dbReference>
<name>A0A9D5HWT4_9CRYT</name>
<evidence type="ECO:0000256" key="1">
    <source>
        <dbReference type="SAM" id="MobiDB-lite"/>
    </source>
</evidence>
<dbReference type="Proteomes" id="UP001067231">
    <property type="component" value="Unassembled WGS sequence"/>
</dbReference>
<evidence type="ECO:0000313" key="2">
    <source>
        <dbReference type="EMBL" id="KAJ1607312.1"/>
    </source>
</evidence>
<gene>
    <name evidence="2" type="ORF">OJ253_2431</name>
</gene>
<proteinExistence type="predicted"/>
<dbReference type="AlphaFoldDB" id="A0A9D5HWT4"/>
<reference evidence="2" key="1">
    <citation type="submission" date="2022-10" db="EMBL/GenBank/DDBJ databases">
        <title>Adaptive evolution leads to modifications in subtelomeric GC content in a zoonotic Cryptosporidium species.</title>
        <authorList>
            <person name="Li J."/>
            <person name="Feng Y."/>
            <person name="Xiao L."/>
        </authorList>
    </citation>
    <scope>NUCLEOTIDE SEQUENCE</scope>
    <source>
        <strain evidence="2">33844</strain>
    </source>
</reference>
<organism evidence="2">
    <name type="scientific">Cryptosporidium canis</name>
    <dbReference type="NCBI Taxonomy" id="195482"/>
    <lineage>
        <taxon>Eukaryota</taxon>
        <taxon>Sar</taxon>
        <taxon>Alveolata</taxon>
        <taxon>Apicomplexa</taxon>
        <taxon>Conoidasida</taxon>
        <taxon>Coccidia</taxon>
        <taxon>Eucoccidiorida</taxon>
        <taxon>Eimeriorina</taxon>
        <taxon>Cryptosporidiidae</taxon>
        <taxon>Cryptosporidium</taxon>
    </lineage>
</organism>
<feature type="compositionally biased region" description="Basic residues" evidence="1">
    <location>
        <begin position="15"/>
        <end position="28"/>
    </location>
</feature>
<comment type="caution">
    <text evidence="2">The sequence shown here is derived from an EMBL/GenBank/DDBJ whole genome shotgun (WGS) entry which is preliminary data.</text>
</comment>
<dbReference type="OrthoDB" id="205403at2759"/>
<dbReference type="InterPro" id="IPR013865">
    <property type="entry name" value="FAM32A"/>
</dbReference>
<dbReference type="EMBL" id="JAPCXC010000059">
    <property type="protein sequence ID" value="KAJ1607312.1"/>
    <property type="molecule type" value="Genomic_DNA"/>
</dbReference>
<dbReference type="GO" id="GO:0005730">
    <property type="term" value="C:nucleolus"/>
    <property type="evidence" value="ECO:0007669"/>
    <property type="project" value="TreeGrafter"/>
</dbReference>
<dbReference type="PANTHER" id="PTHR13282">
    <property type="entry name" value="PROTEIN FAM32A"/>
    <property type="match status" value="1"/>
</dbReference>
<accession>A0A9D5HWT4</accession>
<protein>
    <submittedName>
        <fullName evidence="2">Alpha-helical protein</fullName>
    </submittedName>
</protein>
<feature type="region of interest" description="Disordered" evidence="1">
    <location>
        <begin position="1"/>
        <end position="55"/>
    </location>
</feature>